<gene>
    <name evidence="5" type="ORF">FE257_012790</name>
</gene>
<evidence type="ECO:0000256" key="2">
    <source>
        <dbReference type="ARBA" id="ARBA00047899"/>
    </source>
</evidence>
<reference evidence="5" key="1">
    <citation type="journal article" date="2019" name="Beilstein J. Org. Chem.">
        <title>Nanangenines: drimane sesquiterpenoids as the dominant metabolite cohort of a novel Australian fungus, Aspergillus nanangensis.</title>
        <authorList>
            <person name="Lacey H.J."/>
            <person name="Gilchrist C.L.M."/>
            <person name="Crombie A."/>
            <person name="Kalaitzis J.A."/>
            <person name="Vuong D."/>
            <person name="Rutledge P.J."/>
            <person name="Turner P."/>
            <person name="Pitt J.I."/>
            <person name="Lacey E."/>
            <person name="Chooi Y.H."/>
            <person name="Piggott A.M."/>
        </authorList>
    </citation>
    <scope>NUCLEOTIDE SEQUENCE</scope>
    <source>
        <strain evidence="5">MST-FP2251</strain>
    </source>
</reference>
<accession>A0AAD4GPT1</accession>
<comment type="catalytic activity">
    <reaction evidence="2">
        <text>L-threonyl-[protein] + ATP = O-phospho-L-threonyl-[protein] + ADP + H(+)</text>
        <dbReference type="Rhea" id="RHEA:46608"/>
        <dbReference type="Rhea" id="RHEA-COMP:11060"/>
        <dbReference type="Rhea" id="RHEA-COMP:11605"/>
        <dbReference type="ChEBI" id="CHEBI:15378"/>
        <dbReference type="ChEBI" id="CHEBI:30013"/>
        <dbReference type="ChEBI" id="CHEBI:30616"/>
        <dbReference type="ChEBI" id="CHEBI:61977"/>
        <dbReference type="ChEBI" id="CHEBI:456216"/>
        <dbReference type="EC" id="2.7.11.1"/>
    </reaction>
</comment>
<dbReference type="PANTHER" id="PTHR21310">
    <property type="entry name" value="AMINOGLYCOSIDE PHOSPHOTRANSFERASE-RELATED-RELATED"/>
    <property type="match status" value="1"/>
</dbReference>
<comment type="catalytic activity">
    <reaction evidence="3">
        <text>L-seryl-[protein] + ATP = O-phospho-L-seryl-[protein] + ADP + H(+)</text>
        <dbReference type="Rhea" id="RHEA:17989"/>
        <dbReference type="Rhea" id="RHEA-COMP:9863"/>
        <dbReference type="Rhea" id="RHEA-COMP:11604"/>
        <dbReference type="ChEBI" id="CHEBI:15378"/>
        <dbReference type="ChEBI" id="CHEBI:29999"/>
        <dbReference type="ChEBI" id="CHEBI:30616"/>
        <dbReference type="ChEBI" id="CHEBI:83421"/>
        <dbReference type="ChEBI" id="CHEBI:456216"/>
        <dbReference type="EC" id="2.7.11.1"/>
    </reaction>
</comment>
<evidence type="ECO:0000259" key="4">
    <source>
        <dbReference type="Pfam" id="PF01636"/>
    </source>
</evidence>
<dbReference type="PROSITE" id="PS00109">
    <property type="entry name" value="PROTEIN_KINASE_TYR"/>
    <property type="match status" value="1"/>
</dbReference>
<dbReference type="EC" id="2.7.11.1" evidence="1"/>
<dbReference type="Gene3D" id="3.90.1200.10">
    <property type="match status" value="1"/>
</dbReference>
<evidence type="ECO:0000313" key="5">
    <source>
        <dbReference type="EMBL" id="KAF9885584.1"/>
    </source>
</evidence>
<proteinExistence type="predicted"/>
<dbReference type="GO" id="GO:0004674">
    <property type="term" value="F:protein serine/threonine kinase activity"/>
    <property type="evidence" value="ECO:0007669"/>
    <property type="project" value="UniProtKB-EC"/>
</dbReference>
<sequence length="426" mass="47646">MASSTELELARKIATEKLNLQVRDIGPIGKGYNNFIFKLSLDDCHDFRSDRGRPQPGTVALPPQTRELILRIPNPDASLNNPARVEHEVAVLALLRSSESQKLKALIPDVYSWKNYVDSNDTGWILSQHMQGTNVGLEFPRIPLERQKIIVHQLAQIAKAIQDLSIPSSVRGYGGACFNDAGEVVSGPAALPIGAPYETYQDLYKGLLRRQLELSDSSDVLNGWRDSGLRDRLDKFLAEGIDAIFKTTAVSSRKCLVHGDLSTHNILVDPDTFEITALLDFELSHIASPLEEYLYSFYDVHGLLPGLYTTDEGMVAVRKALLDGFPSPLPESPPLPTGPVRFGEKQNIQWELLKAWDDELAALGVLRPATIPYAADISALHWFSQDVCQFYFLQDMWLEAIGEKRVAEERKEQQELLEQYLTGRGY</sequence>
<organism evidence="5 6">
    <name type="scientific">Aspergillus nanangensis</name>
    <dbReference type="NCBI Taxonomy" id="2582783"/>
    <lineage>
        <taxon>Eukaryota</taxon>
        <taxon>Fungi</taxon>
        <taxon>Dikarya</taxon>
        <taxon>Ascomycota</taxon>
        <taxon>Pezizomycotina</taxon>
        <taxon>Eurotiomycetes</taxon>
        <taxon>Eurotiomycetidae</taxon>
        <taxon>Eurotiales</taxon>
        <taxon>Aspergillaceae</taxon>
        <taxon>Aspergillus</taxon>
        <taxon>Aspergillus subgen. Circumdati</taxon>
    </lineage>
</organism>
<keyword evidence="6" id="KW-1185">Reference proteome</keyword>
<evidence type="ECO:0000256" key="3">
    <source>
        <dbReference type="ARBA" id="ARBA00048679"/>
    </source>
</evidence>
<protein>
    <recommendedName>
        <fullName evidence="1">non-specific serine/threonine protein kinase</fullName>
        <ecNumber evidence="1">2.7.11.1</ecNumber>
    </recommendedName>
</protein>
<feature type="domain" description="Aminoglycoside phosphotransferase" evidence="4">
    <location>
        <begin position="66"/>
        <end position="296"/>
    </location>
</feature>
<dbReference type="Pfam" id="PF01636">
    <property type="entry name" value="APH"/>
    <property type="match status" value="1"/>
</dbReference>
<dbReference type="InterPro" id="IPR051678">
    <property type="entry name" value="AGP_Transferase"/>
</dbReference>
<evidence type="ECO:0000313" key="6">
    <source>
        <dbReference type="Proteomes" id="UP001194746"/>
    </source>
</evidence>
<dbReference type="InterPro" id="IPR002575">
    <property type="entry name" value="Aminoglycoside_PTrfase"/>
</dbReference>
<dbReference type="InterPro" id="IPR011009">
    <property type="entry name" value="Kinase-like_dom_sf"/>
</dbReference>
<dbReference type="PANTHER" id="PTHR21310:SF15">
    <property type="entry name" value="AMINOGLYCOSIDE PHOSPHOTRANSFERASE DOMAIN-CONTAINING PROTEIN"/>
    <property type="match status" value="1"/>
</dbReference>
<evidence type="ECO:0000256" key="1">
    <source>
        <dbReference type="ARBA" id="ARBA00012513"/>
    </source>
</evidence>
<dbReference type="AlphaFoldDB" id="A0AAD4GPT1"/>
<dbReference type="Proteomes" id="UP001194746">
    <property type="component" value="Unassembled WGS sequence"/>
</dbReference>
<reference evidence="5" key="2">
    <citation type="submission" date="2020-02" db="EMBL/GenBank/DDBJ databases">
        <authorList>
            <person name="Gilchrist C.L.M."/>
            <person name="Chooi Y.-H."/>
        </authorList>
    </citation>
    <scope>NUCLEOTIDE SEQUENCE</scope>
    <source>
        <strain evidence="5">MST-FP2251</strain>
    </source>
</reference>
<dbReference type="EMBL" id="VCAU01000093">
    <property type="protein sequence ID" value="KAF9885584.1"/>
    <property type="molecule type" value="Genomic_DNA"/>
</dbReference>
<dbReference type="SUPFAM" id="SSF56112">
    <property type="entry name" value="Protein kinase-like (PK-like)"/>
    <property type="match status" value="1"/>
</dbReference>
<comment type="caution">
    <text evidence="5">The sequence shown here is derived from an EMBL/GenBank/DDBJ whole genome shotgun (WGS) entry which is preliminary data.</text>
</comment>
<dbReference type="InterPro" id="IPR008266">
    <property type="entry name" value="Tyr_kinase_AS"/>
</dbReference>
<name>A0AAD4GPT1_ASPNN</name>